<feature type="transmembrane region" description="Helical" evidence="1">
    <location>
        <begin position="6"/>
        <end position="24"/>
    </location>
</feature>
<protein>
    <submittedName>
        <fullName evidence="2">Putative secreted peptide</fullName>
    </submittedName>
</protein>
<keyword evidence="1" id="KW-0472">Membrane</keyword>
<name>A0A2M3ZWK3_9DIPT</name>
<reference evidence="2" key="1">
    <citation type="submission" date="2018-01" db="EMBL/GenBank/DDBJ databases">
        <title>An insight into the sialome of Amazonian anophelines.</title>
        <authorList>
            <person name="Ribeiro J.M."/>
            <person name="Scarpassa V."/>
            <person name="Calvo E."/>
        </authorList>
    </citation>
    <scope>NUCLEOTIDE SEQUENCE</scope>
    <source>
        <tissue evidence="2">Salivary glands</tissue>
    </source>
</reference>
<sequence length="102" mass="12055">MRIARLPPAVLAVRVATIVVILFARRFLAVSRGRECPRRGLRSQTVYRWPVKRGRLVPHQYLPPSKRRKLHESLRHLHNQHPRRVLEGDVAENRQSWPVTRM</sequence>
<keyword evidence="1" id="KW-0812">Transmembrane</keyword>
<keyword evidence="1" id="KW-1133">Transmembrane helix</keyword>
<dbReference type="EMBL" id="GGFM01012183">
    <property type="protein sequence ID" value="MBW32934.1"/>
    <property type="molecule type" value="Transcribed_RNA"/>
</dbReference>
<organism evidence="2">
    <name type="scientific">Anopheles braziliensis</name>
    <dbReference type="NCBI Taxonomy" id="58242"/>
    <lineage>
        <taxon>Eukaryota</taxon>
        <taxon>Metazoa</taxon>
        <taxon>Ecdysozoa</taxon>
        <taxon>Arthropoda</taxon>
        <taxon>Hexapoda</taxon>
        <taxon>Insecta</taxon>
        <taxon>Pterygota</taxon>
        <taxon>Neoptera</taxon>
        <taxon>Endopterygota</taxon>
        <taxon>Diptera</taxon>
        <taxon>Nematocera</taxon>
        <taxon>Culicoidea</taxon>
        <taxon>Culicidae</taxon>
        <taxon>Anophelinae</taxon>
        <taxon>Anopheles</taxon>
    </lineage>
</organism>
<dbReference type="AlphaFoldDB" id="A0A2M3ZWK3"/>
<accession>A0A2M3ZWK3</accession>
<evidence type="ECO:0000256" key="1">
    <source>
        <dbReference type="SAM" id="Phobius"/>
    </source>
</evidence>
<proteinExistence type="predicted"/>
<evidence type="ECO:0000313" key="2">
    <source>
        <dbReference type="EMBL" id="MBW32934.1"/>
    </source>
</evidence>